<comment type="caution">
    <text evidence="2">The sequence shown here is derived from an EMBL/GenBank/DDBJ whole genome shotgun (WGS) entry which is preliminary data.</text>
</comment>
<feature type="domain" description="Endonuclease GajA/Old nuclease/RecF-like AAA" evidence="1">
    <location>
        <begin position="1"/>
        <end position="404"/>
    </location>
</feature>
<dbReference type="AlphaFoldDB" id="A0AAF1K4V2"/>
<dbReference type="RefSeq" id="WP_211875102.1">
    <property type="nucleotide sequence ID" value="NZ_JAAEDH010000016.1"/>
</dbReference>
<accession>A0AAF1K4V2</accession>
<sequence length="457" mass="51405">MIHSVQIDGFRSLDGFSLNFSPGLNILVGPNGSGKTNVIEFFQLVSQLSRKNIKDAISLAGGVGSVFRKLSQSEYKKSVSATIRGATYSNHKYILKKSGTIVYEFSFEISAANGFEEIEYVYQEVKIKFISPKNIANKPYEFTDPSWDLEFKFSNYDQNLKIGVTENEHSPYTIHLREASLLKAAMDNYALQEKELRRFSSYCILSIIDEAPINWIIRGDIDRGEIINIDPRQLRKSEDIGARPGIQSDGSGLAATLNYLQRDDHRASSVPFYFDASDIRILPNRPDDGWKATLNQIKGLATLVNNQIEDVFVETEHFENYLRLKLRLKGELGNFDLPASALSDGTLKWLSLVTAILTHRSMFAIEEPENFLHPHMQKEVIKLMRETTKEKKSFALMSTHSETILNASIASEIIVVKATDSITSARRISDPKFLDKEIKATGFGMGSYYIAGDLNDA</sequence>
<dbReference type="PANTHER" id="PTHR32182">
    <property type="entry name" value="DNA REPLICATION AND REPAIR PROTEIN RECF"/>
    <property type="match status" value="1"/>
</dbReference>
<reference evidence="2" key="2">
    <citation type="journal article" date="2021" name="Syst. Appl. Microbiol.">
        <title>Roseomonas hellenica sp. nov., isolated from roots of wild-growing Alkanna tinctoria.</title>
        <authorList>
            <person name="Rat A."/>
            <person name="Naranjo H.D."/>
            <person name="Lebbe L."/>
            <person name="Cnockaert M."/>
            <person name="Krigas N."/>
            <person name="Grigoriadou K."/>
            <person name="Maloupa E."/>
            <person name="Willems A."/>
        </authorList>
    </citation>
    <scope>NUCLEOTIDE SEQUENCE</scope>
    <source>
        <strain evidence="2">LMG 28251</strain>
    </source>
</reference>
<dbReference type="InterPro" id="IPR041685">
    <property type="entry name" value="AAA_GajA/Old/RecF-like"/>
</dbReference>
<dbReference type="PIRSF" id="PIRSF029347">
    <property type="entry name" value="RecF"/>
    <property type="match status" value="1"/>
</dbReference>
<dbReference type="PANTHER" id="PTHR32182:SF22">
    <property type="entry name" value="ATP-DEPENDENT ENDONUCLEASE, OLD FAMILY-RELATED"/>
    <property type="match status" value="1"/>
</dbReference>
<evidence type="ECO:0000313" key="2">
    <source>
        <dbReference type="EMBL" id="MBR0656256.1"/>
    </source>
</evidence>
<dbReference type="Pfam" id="PF13175">
    <property type="entry name" value="AAA_15"/>
    <property type="match status" value="1"/>
</dbReference>
<dbReference type="GO" id="GO:0000731">
    <property type="term" value="P:DNA synthesis involved in DNA repair"/>
    <property type="evidence" value="ECO:0007669"/>
    <property type="project" value="TreeGrafter"/>
</dbReference>
<dbReference type="EMBL" id="JAAEDH010000016">
    <property type="protein sequence ID" value="MBR0656256.1"/>
    <property type="molecule type" value="Genomic_DNA"/>
</dbReference>
<protein>
    <submittedName>
        <fullName evidence="2">AAA family ATPase</fullName>
    </submittedName>
</protein>
<organism evidence="2 3">
    <name type="scientific">Plastoroseomonas arctica</name>
    <dbReference type="NCBI Taxonomy" id="1509237"/>
    <lineage>
        <taxon>Bacteria</taxon>
        <taxon>Pseudomonadati</taxon>
        <taxon>Pseudomonadota</taxon>
        <taxon>Alphaproteobacteria</taxon>
        <taxon>Acetobacterales</taxon>
        <taxon>Acetobacteraceae</taxon>
        <taxon>Plastoroseomonas</taxon>
    </lineage>
</organism>
<dbReference type="InterPro" id="IPR014555">
    <property type="entry name" value="RecF-like"/>
</dbReference>
<dbReference type="GO" id="GO:0006302">
    <property type="term" value="P:double-strand break repair"/>
    <property type="evidence" value="ECO:0007669"/>
    <property type="project" value="TreeGrafter"/>
</dbReference>
<dbReference type="SUPFAM" id="SSF52540">
    <property type="entry name" value="P-loop containing nucleoside triphosphate hydrolases"/>
    <property type="match status" value="1"/>
</dbReference>
<evidence type="ECO:0000313" key="3">
    <source>
        <dbReference type="Proteomes" id="UP001196068"/>
    </source>
</evidence>
<gene>
    <name evidence="2" type="ORF">GXW79_14335</name>
</gene>
<proteinExistence type="predicted"/>
<keyword evidence="3" id="KW-1185">Reference proteome</keyword>
<name>A0AAF1K4V2_9PROT</name>
<dbReference type="Proteomes" id="UP001196068">
    <property type="component" value="Unassembled WGS sequence"/>
</dbReference>
<reference evidence="2" key="1">
    <citation type="submission" date="2020-01" db="EMBL/GenBank/DDBJ databases">
        <authorList>
            <person name="Rat A."/>
        </authorList>
    </citation>
    <scope>NUCLEOTIDE SEQUENCE</scope>
    <source>
        <strain evidence="2">LMG 28251</strain>
    </source>
</reference>
<dbReference type="InterPro" id="IPR027417">
    <property type="entry name" value="P-loop_NTPase"/>
</dbReference>
<evidence type="ECO:0000259" key="1">
    <source>
        <dbReference type="Pfam" id="PF13175"/>
    </source>
</evidence>
<dbReference type="Gene3D" id="3.40.50.300">
    <property type="entry name" value="P-loop containing nucleotide triphosphate hydrolases"/>
    <property type="match status" value="2"/>
</dbReference>